<feature type="transmembrane region" description="Helical" evidence="6">
    <location>
        <begin position="618"/>
        <end position="643"/>
    </location>
</feature>
<dbReference type="InterPro" id="IPR045069">
    <property type="entry name" value="MATE_euk"/>
</dbReference>
<evidence type="ECO:0000256" key="1">
    <source>
        <dbReference type="ARBA" id="ARBA00004141"/>
    </source>
</evidence>
<gene>
    <name evidence="7" type="ORF">RJT34_04879</name>
</gene>
<feature type="transmembrane region" description="Helical" evidence="6">
    <location>
        <begin position="1018"/>
        <end position="1039"/>
    </location>
</feature>
<accession>A0AAN9KM36</accession>
<organism evidence="7 8">
    <name type="scientific">Clitoria ternatea</name>
    <name type="common">Butterfly pea</name>
    <dbReference type="NCBI Taxonomy" id="43366"/>
    <lineage>
        <taxon>Eukaryota</taxon>
        <taxon>Viridiplantae</taxon>
        <taxon>Streptophyta</taxon>
        <taxon>Embryophyta</taxon>
        <taxon>Tracheophyta</taxon>
        <taxon>Spermatophyta</taxon>
        <taxon>Magnoliopsida</taxon>
        <taxon>eudicotyledons</taxon>
        <taxon>Gunneridae</taxon>
        <taxon>Pentapetalae</taxon>
        <taxon>rosids</taxon>
        <taxon>fabids</taxon>
        <taxon>Fabales</taxon>
        <taxon>Fabaceae</taxon>
        <taxon>Papilionoideae</taxon>
        <taxon>50 kb inversion clade</taxon>
        <taxon>NPAAA clade</taxon>
        <taxon>indigoferoid/millettioid clade</taxon>
        <taxon>Phaseoleae</taxon>
        <taxon>Clitoria</taxon>
    </lineage>
</organism>
<comment type="subcellular location">
    <subcellularLocation>
        <location evidence="1">Membrane</location>
        <topology evidence="1">Multi-pass membrane protein</topology>
    </subcellularLocation>
</comment>
<feature type="transmembrane region" description="Helical" evidence="6">
    <location>
        <begin position="875"/>
        <end position="899"/>
    </location>
</feature>
<evidence type="ECO:0000256" key="3">
    <source>
        <dbReference type="ARBA" id="ARBA00022692"/>
    </source>
</evidence>
<feature type="transmembrane region" description="Helical" evidence="6">
    <location>
        <begin position="655"/>
        <end position="678"/>
    </location>
</feature>
<keyword evidence="3 6" id="KW-0812">Transmembrane</keyword>
<evidence type="ECO:0000313" key="7">
    <source>
        <dbReference type="EMBL" id="KAK7320145.1"/>
    </source>
</evidence>
<dbReference type="Proteomes" id="UP001359559">
    <property type="component" value="Unassembled WGS sequence"/>
</dbReference>
<dbReference type="Pfam" id="PF01554">
    <property type="entry name" value="MatE"/>
    <property type="match status" value="4"/>
</dbReference>
<keyword evidence="4 6" id="KW-1133">Transmembrane helix</keyword>
<dbReference type="EMBL" id="JAYKXN010000001">
    <property type="protein sequence ID" value="KAK7320145.1"/>
    <property type="molecule type" value="Genomic_DNA"/>
</dbReference>
<dbReference type="GO" id="GO:0016020">
    <property type="term" value="C:membrane"/>
    <property type="evidence" value="ECO:0007669"/>
    <property type="project" value="UniProtKB-SubCell"/>
</dbReference>
<feature type="transmembrane region" description="Helical" evidence="6">
    <location>
        <begin position="229"/>
        <end position="248"/>
    </location>
</feature>
<feature type="transmembrane region" description="Helical" evidence="6">
    <location>
        <begin position="50"/>
        <end position="75"/>
    </location>
</feature>
<keyword evidence="8" id="KW-1185">Reference proteome</keyword>
<protein>
    <recommendedName>
        <fullName evidence="6">Protein DETOXIFICATION</fullName>
    </recommendedName>
    <alternativeName>
        <fullName evidence="6">Multidrug and toxic compound extrusion protein</fullName>
    </alternativeName>
</protein>
<feature type="transmembrane region" description="Helical" evidence="6">
    <location>
        <begin position="132"/>
        <end position="153"/>
    </location>
</feature>
<feature type="transmembrane region" description="Helical" evidence="6">
    <location>
        <begin position="307"/>
        <end position="326"/>
    </location>
</feature>
<evidence type="ECO:0000256" key="5">
    <source>
        <dbReference type="ARBA" id="ARBA00023136"/>
    </source>
</evidence>
<dbReference type="AlphaFoldDB" id="A0AAN9KM36"/>
<dbReference type="NCBIfam" id="TIGR00797">
    <property type="entry name" value="matE"/>
    <property type="match status" value="2"/>
</dbReference>
<name>A0AAN9KM36_CLITE</name>
<evidence type="ECO:0000256" key="6">
    <source>
        <dbReference type="RuleBase" id="RU004914"/>
    </source>
</evidence>
<comment type="caution">
    <text evidence="7">The sequence shown here is derived from an EMBL/GenBank/DDBJ whole genome shotgun (WGS) entry which is preliminary data.</text>
</comment>
<feature type="transmembrane region" description="Helical" evidence="6">
    <location>
        <begin position="919"/>
        <end position="942"/>
    </location>
</feature>
<feature type="transmembrane region" description="Helical" evidence="6">
    <location>
        <begin position="390"/>
        <end position="410"/>
    </location>
</feature>
<reference evidence="7 8" key="1">
    <citation type="submission" date="2024-01" db="EMBL/GenBank/DDBJ databases">
        <title>The genomes of 5 underutilized Papilionoideae crops provide insights into root nodulation and disease resistance.</title>
        <authorList>
            <person name="Yuan L."/>
        </authorList>
    </citation>
    <scope>NUCLEOTIDE SEQUENCE [LARGE SCALE GENOMIC DNA]</scope>
    <source>
        <strain evidence="7">LY-2023</strain>
        <tissue evidence="7">Leaf</tissue>
    </source>
</reference>
<dbReference type="CDD" id="cd13132">
    <property type="entry name" value="MATE_eukaryotic"/>
    <property type="match status" value="2"/>
</dbReference>
<feature type="transmembrane region" description="Helical" evidence="6">
    <location>
        <begin position="835"/>
        <end position="855"/>
    </location>
</feature>
<dbReference type="InterPro" id="IPR002528">
    <property type="entry name" value="MATE_fam"/>
</dbReference>
<evidence type="ECO:0000256" key="4">
    <source>
        <dbReference type="ARBA" id="ARBA00022989"/>
    </source>
</evidence>
<feature type="transmembrane region" description="Helical" evidence="6">
    <location>
        <begin position="736"/>
        <end position="754"/>
    </location>
</feature>
<dbReference type="PANTHER" id="PTHR11206">
    <property type="entry name" value="MULTIDRUG RESISTANCE PROTEIN"/>
    <property type="match status" value="1"/>
</dbReference>
<feature type="transmembrane region" description="Helical" evidence="6">
    <location>
        <begin position="766"/>
        <end position="786"/>
    </location>
</feature>
<feature type="transmembrane region" description="Helical" evidence="6">
    <location>
        <begin position="792"/>
        <end position="814"/>
    </location>
</feature>
<feature type="transmembrane region" description="Helical" evidence="6">
    <location>
        <begin position="347"/>
        <end position="370"/>
    </location>
</feature>
<keyword evidence="5 6" id="KW-0472">Membrane</keyword>
<feature type="transmembrane region" description="Helical" evidence="6">
    <location>
        <begin position="422"/>
        <end position="444"/>
    </location>
</feature>
<dbReference type="GO" id="GO:0015297">
    <property type="term" value="F:antiporter activity"/>
    <property type="evidence" value="ECO:0007669"/>
    <property type="project" value="InterPro"/>
</dbReference>
<feature type="transmembrane region" description="Helical" evidence="6">
    <location>
        <begin position="194"/>
        <end position="217"/>
    </location>
</feature>
<feature type="transmembrane region" description="Helical" evidence="6">
    <location>
        <begin position="87"/>
        <end position="111"/>
    </location>
</feature>
<dbReference type="GO" id="GO:0042910">
    <property type="term" value="F:xenobiotic transmembrane transporter activity"/>
    <property type="evidence" value="ECO:0007669"/>
    <property type="project" value="InterPro"/>
</dbReference>
<sequence>MDREDQKPFLLSPLIHITVEDRLKVDNSIQLNKDKAIEREEIYEEVRKQLWLAGPLISVSILNYCLQIISVMFVGHLGELPLSGASMATSFASVTGFSLLVGMASALDTLCGQSYGAKQHHMLGIHMQRAMLVLMIVGIHLAIIWANTRSILIALGQDPEISAEAGQYAQLMIPSLFAYGLLQCLNRFLQTQNIVFPMMFSSGVTALLHILICWTMVFKSGLGARGAAIANAISYWINVLILTLYVMFSPSCSKTWKGFSKEAFHGIPSFLRLAIPSAVMVCLEMWSFEMMVLLSGLLPNPKLETSVLSICLNTSTTIWMIPFGLSGAVSTRVSNELGAGHPRAARLAVYFVFIMAIIEGIFVGTVMILIRNIWGYAYSNEVEVVRYVATMLPILATSIFLDGLQCVLSGTARGCGWQKMGAFINLGSYYLVGIPSAIFFAFVIHIGGKGLWLGIICALLVQVSCLVIITTRTDWEQEAKKAKERVYDSMRAESIFSVKNIWKRKKTTEHCDSEQQREHIAAAAAQSTKYKIQSTEDHVELLLLKLGPYASFYDQTHKISKVGPKIIAHKEYVHLISEVLETVAVHVDIKPKQGRVSVCLRKMEKMRKEVLKEVKKQLWLAVPLFSVGILQYILQTISVMFIGHLGTLPLSGASMATSFASVTGFNLLMGLTMALDTFCGQSYGAGQYHMLGIHMQRSMLVVSVMSVFLAIIWANTEPILVAMHQDKAISKEAGSFARFMIPSLFAYGLLQCFLKFLQTQNIVFPMVLTSGIAALLHVLLCWLLVFKSRLGSRGAALSNCICYWLNVVLISLYVKFSSSCKQSWTGFSKRALHNLPDFLKLAVPSALMHCLKVWTFELMVLMAGLLPNPVLETSVLSICLNTFGLAWMIPFGFSAAVSIRVSNELGAGNAQAASLAVRVVLSMAFIEGMILGSSMILLRNVWGHVYSVDREVIRYVSKMMPVLAISSFLDGIQSALSGILAGCGWQKTGAYVNLGSFYLVGVPCAAVLAFVARMKAKGLWLGIISAFILQVLLYIAITFSTKWDEEARKAQNRVERSSNLPTNGDIMLPHQKMEQIP</sequence>
<feature type="transmembrane region" description="Helical" evidence="6">
    <location>
        <begin position="450"/>
        <end position="471"/>
    </location>
</feature>
<feature type="transmembrane region" description="Helical" evidence="6">
    <location>
        <begin position="165"/>
        <end position="182"/>
    </location>
</feature>
<evidence type="ECO:0000313" key="8">
    <source>
        <dbReference type="Proteomes" id="UP001359559"/>
    </source>
</evidence>
<feature type="transmembrane region" description="Helical" evidence="6">
    <location>
        <begin position="699"/>
        <end position="716"/>
    </location>
</feature>
<feature type="transmembrane region" description="Helical" evidence="6">
    <location>
        <begin position="269"/>
        <end position="287"/>
    </location>
</feature>
<dbReference type="GO" id="GO:1990961">
    <property type="term" value="P:xenobiotic detoxification by transmembrane export across the plasma membrane"/>
    <property type="evidence" value="ECO:0007669"/>
    <property type="project" value="InterPro"/>
</dbReference>
<proteinExistence type="inferred from homology"/>
<feature type="transmembrane region" description="Helical" evidence="6">
    <location>
        <begin position="990"/>
        <end position="1012"/>
    </location>
</feature>
<comment type="similarity">
    <text evidence="2 6">Belongs to the multi antimicrobial extrusion (MATE) (TC 2.A.66.1) family.</text>
</comment>
<evidence type="ECO:0000256" key="2">
    <source>
        <dbReference type="ARBA" id="ARBA00010199"/>
    </source>
</evidence>